<sequence>MRNIIRSQLSIIAMYRRSEWFWVALGLLFIVSWHPPVTASVIWKPHTTDQTDMLDLLRFVLLNDNEWKKVLQQHVKKDMIQISAYHDTDVIKAELHLVDENEELIEAGPILKKVLDEYSWLGTYVEFASRTLSIAFMCYTYTNILLVVEMMLIMEFKYQDEKEKYPKGIQETRKEILMDTLSAYVMLVDKLAAVHGRLDLMGEVLYLYDESIYSNRNAHMLVMHSMSVSISEQISRMCKQPKREQVFFNLGFTRVKGELNSSSTKIIHVASAIKQVIHRIIYIYGNFKIQSMQLNTWKQILNYQHPVNQDIDPFIIKENLPYDGTLIHILRKGKTTQDSNSKNAPFEMVAEEIKRERRKKKEERRKENINNKDK</sequence>
<protein>
    <submittedName>
        <fullName evidence="3">Uncharacterized protein LOC112685362</fullName>
    </submittedName>
</protein>
<evidence type="ECO:0000313" key="2">
    <source>
        <dbReference type="Proteomes" id="UP000694846"/>
    </source>
</evidence>
<dbReference type="Proteomes" id="UP000694846">
    <property type="component" value="Unplaced"/>
</dbReference>
<keyword evidence="2" id="KW-1185">Reference proteome</keyword>
<dbReference type="GeneID" id="112685362"/>
<evidence type="ECO:0000256" key="1">
    <source>
        <dbReference type="SAM" id="MobiDB-lite"/>
    </source>
</evidence>
<name>A0A8B8FQI6_9HEMI</name>
<dbReference type="OrthoDB" id="6626252at2759"/>
<reference evidence="3" key="1">
    <citation type="submission" date="2025-08" db="UniProtKB">
        <authorList>
            <consortium name="RefSeq"/>
        </authorList>
    </citation>
    <scope>IDENTIFICATION</scope>
    <source>
        <tissue evidence="3">Whole body</tissue>
    </source>
</reference>
<dbReference type="RefSeq" id="XP_025413002.1">
    <property type="nucleotide sequence ID" value="XM_025557217.1"/>
</dbReference>
<proteinExistence type="predicted"/>
<organism evidence="2 3">
    <name type="scientific">Sipha flava</name>
    <name type="common">yellow sugarcane aphid</name>
    <dbReference type="NCBI Taxonomy" id="143950"/>
    <lineage>
        <taxon>Eukaryota</taxon>
        <taxon>Metazoa</taxon>
        <taxon>Ecdysozoa</taxon>
        <taxon>Arthropoda</taxon>
        <taxon>Hexapoda</taxon>
        <taxon>Insecta</taxon>
        <taxon>Pterygota</taxon>
        <taxon>Neoptera</taxon>
        <taxon>Paraneoptera</taxon>
        <taxon>Hemiptera</taxon>
        <taxon>Sternorrhyncha</taxon>
        <taxon>Aphidomorpha</taxon>
        <taxon>Aphidoidea</taxon>
        <taxon>Aphididae</taxon>
        <taxon>Sipha</taxon>
    </lineage>
</organism>
<evidence type="ECO:0000313" key="3">
    <source>
        <dbReference type="RefSeq" id="XP_025413002.1"/>
    </source>
</evidence>
<gene>
    <name evidence="3" type="primary">LOC112685362</name>
</gene>
<accession>A0A8B8FQI6</accession>
<feature type="region of interest" description="Disordered" evidence="1">
    <location>
        <begin position="333"/>
        <end position="374"/>
    </location>
</feature>
<feature type="compositionally biased region" description="Basic and acidic residues" evidence="1">
    <location>
        <begin position="364"/>
        <end position="374"/>
    </location>
</feature>
<dbReference type="AlphaFoldDB" id="A0A8B8FQI6"/>